<keyword evidence="2" id="KW-1185">Reference proteome</keyword>
<proteinExistence type="predicted"/>
<dbReference type="RefSeq" id="WP_096325843.1">
    <property type="nucleotide sequence ID" value="NZ_FOMX01000031.1"/>
</dbReference>
<dbReference type="STRING" id="54.SAMN02745121_07174"/>
<dbReference type="EMBL" id="FOMX01000031">
    <property type="protein sequence ID" value="SFF14622.1"/>
    <property type="molecule type" value="Genomic_DNA"/>
</dbReference>
<dbReference type="InterPro" id="IPR036249">
    <property type="entry name" value="Thioredoxin-like_sf"/>
</dbReference>
<gene>
    <name evidence="1" type="ORF">SAMN02745121_07174</name>
</gene>
<evidence type="ECO:0000313" key="1">
    <source>
        <dbReference type="EMBL" id="SFF14622.1"/>
    </source>
</evidence>
<evidence type="ECO:0000313" key="2">
    <source>
        <dbReference type="Proteomes" id="UP000199400"/>
    </source>
</evidence>
<dbReference type="Gene3D" id="3.40.30.10">
    <property type="entry name" value="Glutaredoxin"/>
    <property type="match status" value="1"/>
</dbReference>
<name>A0A1I2GAT6_9BACT</name>
<accession>A0A1I2GAT6</accession>
<dbReference type="SUPFAM" id="SSF52833">
    <property type="entry name" value="Thioredoxin-like"/>
    <property type="match status" value="1"/>
</dbReference>
<organism evidence="1 2">
    <name type="scientific">Nannocystis exedens</name>
    <dbReference type="NCBI Taxonomy" id="54"/>
    <lineage>
        <taxon>Bacteria</taxon>
        <taxon>Pseudomonadati</taxon>
        <taxon>Myxococcota</taxon>
        <taxon>Polyangia</taxon>
        <taxon>Nannocystales</taxon>
        <taxon>Nannocystaceae</taxon>
        <taxon>Nannocystis</taxon>
    </lineage>
</organism>
<dbReference type="CDD" id="cd02980">
    <property type="entry name" value="TRX_Fd_family"/>
    <property type="match status" value="1"/>
</dbReference>
<protein>
    <recommendedName>
        <fullName evidence="3">(2Fe-2S) ferredoxin</fullName>
    </recommendedName>
</protein>
<dbReference type="OrthoDB" id="5516854at2"/>
<reference evidence="2" key="1">
    <citation type="submission" date="2016-10" db="EMBL/GenBank/DDBJ databases">
        <authorList>
            <person name="Varghese N."/>
            <person name="Submissions S."/>
        </authorList>
    </citation>
    <scope>NUCLEOTIDE SEQUENCE [LARGE SCALE GENOMIC DNA]</scope>
    <source>
        <strain evidence="2">ATCC 25963</strain>
    </source>
</reference>
<dbReference type="Proteomes" id="UP000199400">
    <property type="component" value="Unassembled WGS sequence"/>
</dbReference>
<sequence length="111" mass="12206">MRRFQILVCDGPSCGITHESDRLVTLLKAGIAADPELKTRCHVAAFNCFGRCSEGPNVFVRPLAPNEKGEDEPREVSGLGFYPGMTEEKVATILERHAGEGTPVAEWVEEY</sequence>
<dbReference type="AlphaFoldDB" id="A0A1I2GAT6"/>
<evidence type="ECO:0008006" key="3">
    <source>
        <dbReference type="Google" id="ProtNLM"/>
    </source>
</evidence>